<feature type="region of interest" description="Disordered" evidence="1">
    <location>
        <begin position="28"/>
        <end position="54"/>
    </location>
</feature>
<name>A0ABU1RPK7_9GAMM</name>
<dbReference type="EMBL" id="JAVDTT010000001">
    <property type="protein sequence ID" value="MDR6840697.1"/>
    <property type="molecule type" value="Genomic_DNA"/>
</dbReference>
<keyword evidence="4" id="KW-1185">Reference proteome</keyword>
<dbReference type="RefSeq" id="WP_310090676.1">
    <property type="nucleotide sequence ID" value="NZ_JAVDTT010000001.1"/>
</dbReference>
<gene>
    <name evidence="3" type="ORF">J2W94_000961</name>
</gene>
<organism evidence="3 4">
    <name type="scientific">Pseudoxanthomonas sacheonensis</name>
    <dbReference type="NCBI Taxonomy" id="443615"/>
    <lineage>
        <taxon>Bacteria</taxon>
        <taxon>Pseudomonadati</taxon>
        <taxon>Pseudomonadota</taxon>
        <taxon>Gammaproteobacteria</taxon>
        <taxon>Lysobacterales</taxon>
        <taxon>Lysobacteraceae</taxon>
        <taxon>Pseudoxanthomonas</taxon>
    </lineage>
</organism>
<dbReference type="Proteomes" id="UP001254759">
    <property type="component" value="Unassembled WGS sequence"/>
</dbReference>
<evidence type="ECO:0000256" key="1">
    <source>
        <dbReference type="SAM" id="MobiDB-lite"/>
    </source>
</evidence>
<feature type="signal peptide" evidence="2">
    <location>
        <begin position="1"/>
        <end position="19"/>
    </location>
</feature>
<reference evidence="3 4" key="1">
    <citation type="submission" date="2023-07" db="EMBL/GenBank/DDBJ databases">
        <title>Sorghum-associated microbial communities from plants grown in Nebraska, USA.</title>
        <authorList>
            <person name="Schachtman D."/>
        </authorList>
    </citation>
    <scope>NUCLEOTIDE SEQUENCE [LARGE SCALE GENOMIC DNA]</scope>
    <source>
        <strain evidence="3 4">BE107</strain>
    </source>
</reference>
<protein>
    <recommendedName>
        <fullName evidence="5">Secreted protein</fullName>
    </recommendedName>
</protein>
<evidence type="ECO:0008006" key="5">
    <source>
        <dbReference type="Google" id="ProtNLM"/>
    </source>
</evidence>
<sequence>MIRRFFTLALVCCAFPAFAQLLASKPKASSPPARVKAAPYNSASKDTTPLDCEKYRAHPHPGMIGFCQGMETSLLQNEARRQGRPTPSQSVIRLPTMGTPAAKELGYACIGGSAMRKLPNGWEQVATTAGWQRCIEG</sequence>
<proteinExistence type="predicted"/>
<evidence type="ECO:0000313" key="4">
    <source>
        <dbReference type="Proteomes" id="UP001254759"/>
    </source>
</evidence>
<evidence type="ECO:0000256" key="2">
    <source>
        <dbReference type="SAM" id="SignalP"/>
    </source>
</evidence>
<evidence type="ECO:0000313" key="3">
    <source>
        <dbReference type="EMBL" id="MDR6840697.1"/>
    </source>
</evidence>
<feature type="chain" id="PRO_5045412872" description="Secreted protein" evidence="2">
    <location>
        <begin position="20"/>
        <end position="137"/>
    </location>
</feature>
<keyword evidence="2" id="KW-0732">Signal</keyword>
<accession>A0ABU1RPK7</accession>
<comment type="caution">
    <text evidence="3">The sequence shown here is derived from an EMBL/GenBank/DDBJ whole genome shotgun (WGS) entry which is preliminary data.</text>
</comment>